<dbReference type="EMBL" id="CP124535">
    <property type="protein sequence ID" value="WGV16291.1"/>
    <property type="molecule type" value="Genomic_DNA"/>
</dbReference>
<dbReference type="InterPro" id="IPR019253">
    <property type="entry name" value="DUF2244_TM"/>
</dbReference>
<feature type="transmembrane region" description="Helical" evidence="1">
    <location>
        <begin position="29"/>
        <end position="47"/>
    </location>
</feature>
<sequence length="163" mass="18479">MPYEWLPPSADDTQARLHLWPYRSLPRKGFVLFIGATCALILVPMLSVLGSPVLWGILPFFALAIWGMWAALARSYKDAEIVEDLTLSRDSVSLIRHGPRGRRQDWQANPYWVSVQLHLTGGPVPNYLTLKGNSREVELGAFLSESERLSLHDELSERLARLR</sequence>
<keyword evidence="3" id="KW-1185">Reference proteome</keyword>
<keyword evidence="1" id="KW-0472">Membrane</keyword>
<dbReference type="Pfam" id="PF10003">
    <property type="entry name" value="DUF2244"/>
    <property type="match status" value="1"/>
</dbReference>
<dbReference type="RefSeq" id="WP_281466489.1">
    <property type="nucleotide sequence ID" value="NZ_CP124535.1"/>
</dbReference>
<feature type="transmembrane region" description="Helical" evidence="1">
    <location>
        <begin position="53"/>
        <end position="72"/>
    </location>
</feature>
<reference evidence="2 3" key="1">
    <citation type="submission" date="2023-04" db="EMBL/GenBank/DDBJ databases">
        <title>YMD61, complete Genome.</title>
        <authorList>
            <person name="Zhang J."/>
        </authorList>
    </citation>
    <scope>NUCLEOTIDE SEQUENCE [LARGE SCALE GENOMIC DNA]</scope>
    <source>
        <strain evidence="2 3">YMD61</strain>
    </source>
</reference>
<organism evidence="2 3">
    <name type="scientific">Fuscovulum ytuae</name>
    <dbReference type="NCBI Taxonomy" id="3042299"/>
    <lineage>
        <taxon>Bacteria</taxon>
        <taxon>Pseudomonadati</taxon>
        <taxon>Pseudomonadota</taxon>
        <taxon>Alphaproteobacteria</taxon>
        <taxon>Rhodobacterales</taxon>
        <taxon>Paracoccaceae</taxon>
        <taxon>Fuscovulum</taxon>
    </lineage>
</organism>
<name>A0ABY8Q628_9RHOB</name>
<accession>A0ABY8Q628</accession>
<dbReference type="Proteomes" id="UP001230978">
    <property type="component" value="Chromosome"/>
</dbReference>
<evidence type="ECO:0000313" key="3">
    <source>
        <dbReference type="Proteomes" id="UP001230978"/>
    </source>
</evidence>
<evidence type="ECO:0000313" key="2">
    <source>
        <dbReference type="EMBL" id="WGV16291.1"/>
    </source>
</evidence>
<keyword evidence="1" id="KW-0812">Transmembrane</keyword>
<gene>
    <name evidence="2" type="ORF">QF092_00305</name>
</gene>
<proteinExistence type="predicted"/>
<protein>
    <submittedName>
        <fullName evidence="2">DUF2244 domain-containing protein</fullName>
    </submittedName>
</protein>
<keyword evidence="1" id="KW-1133">Transmembrane helix</keyword>
<evidence type="ECO:0000256" key="1">
    <source>
        <dbReference type="SAM" id="Phobius"/>
    </source>
</evidence>